<gene>
    <name evidence="1" type="ORF">QIS99_15590</name>
</gene>
<protein>
    <submittedName>
        <fullName evidence="1">Uncharacterized protein</fullName>
    </submittedName>
</protein>
<proteinExistence type="predicted"/>
<accession>A0ABT6RT56</accession>
<keyword evidence="2" id="KW-1185">Reference proteome</keyword>
<dbReference type="RefSeq" id="WP_282513938.1">
    <property type="nucleotide sequence ID" value="NZ_JASCIR010000011.1"/>
</dbReference>
<name>A0ABT6RT56_9ACTN</name>
<dbReference type="EMBL" id="JASCIR010000011">
    <property type="protein sequence ID" value="MDI3387613.1"/>
    <property type="molecule type" value="Genomic_DNA"/>
</dbReference>
<sequence>MTERRRHPAVRAGDEGARHQILTRYNGTNDSAEEYGDRAVKLYDIFERYNAPLRG</sequence>
<organism evidence="1 2">
    <name type="scientific">Streptomyces solicavernae</name>
    <dbReference type="NCBI Taxonomy" id="3043614"/>
    <lineage>
        <taxon>Bacteria</taxon>
        <taxon>Bacillati</taxon>
        <taxon>Actinomycetota</taxon>
        <taxon>Actinomycetes</taxon>
        <taxon>Kitasatosporales</taxon>
        <taxon>Streptomycetaceae</taxon>
        <taxon>Streptomyces</taxon>
    </lineage>
</organism>
<evidence type="ECO:0000313" key="1">
    <source>
        <dbReference type="EMBL" id="MDI3387613.1"/>
    </source>
</evidence>
<dbReference type="Proteomes" id="UP001224661">
    <property type="component" value="Unassembled WGS sequence"/>
</dbReference>
<reference evidence="1 2" key="1">
    <citation type="submission" date="2023-05" db="EMBL/GenBank/DDBJ databases">
        <title>Draft genome sequence of Streptomyces sp. B-S-A8 isolated from a cave soil in Thailand.</title>
        <authorList>
            <person name="Chamroensaksri N."/>
            <person name="Muangham S."/>
        </authorList>
    </citation>
    <scope>NUCLEOTIDE SEQUENCE [LARGE SCALE GENOMIC DNA]</scope>
    <source>
        <strain evidence="1 2">B-S-A8</strain>
    </source>
</reference>
<comment type="caution">
    <text evidence="1">The sequence shown here is derived from an EMBL/GenBank/DDBJ whole genome shotgun (WGS) entry which is preliminary data.</text>
</comment>
<evidence type="ECO:0000313" key="2">
    <source>
        <dbReference type="Proteomes" id="UP001224661"/>
    </source>
</evidence>